<feature type="domain" description="Tr-type G" evidence="3">
    <location>
        <begin position="88"/>
        <end position="283"/>
    </location>
</feature>
<keyword evidence="5" id="KW-1185">Reference proteome</keyword>
<dbReference type="InterPro" id="IPR005225">
    <property type="entry name" value="Small_GTP-bd"/>
</dbReference>
<dbReference type="InterPro" id="IPR035647">
    <property type="entry name" value="EFG_III/V"/>
</dbReference>
<dbReference type="SUPFAM" id="SSF54980">
    <property type="entry name" value="EF-G C-terminal domain-like"/>
    <property type="match status" value="2"/>
</dbReference>
<evidence type="ECO:0000256" key="2">
    <source>
        <dbReference type="SAM" id="MobiDB-lite"/>
    </source>
</evidence>
<accession>A0ABY8UPS1</accession>
<dbReference type="Gene3D" id="3.30.70.870">
    <property type="entry name" value="Elongation Factor G (Translational Gtpase), domain 3"/>
    <property type="match status" value="1"/>
</dbReference>
<sequence>MSFTSTKMMQKAGVVSRTPVVRSAHQVRQQARSAKHQAAPSVVAAVVPQQQLSAAARRASLACRVAAAEAPAAAGADSSSSSASSVRGDIRNIAIIAHVDHGKTTLVDSMLKQSKVFRANQDMAERVMDSNALERERGITILAKNTAIRFKGVKINVIDTPGHADFGGEVERVLNMCDGVLLLVDSVEGPMPQTRFVTKKALALNKKVVVVVNKIDKPAARPEWVVDSTFELFMDLGATDEQCDFPVVYASGVNGIAGMSPDTMSETLEPLFDTVVREVAPPAVAFEQPLQMLVTNIDYDEHKGRIAIGRVSAGTVKKGIPLSICSSLEPGKVRPGKVNELFVYDNFSRIPVEEVQAGDICAVTGIQDIGIGETLCSKESPVALPTIKVEEPTVSMTFKVNTSPFAGKEGKFVTSRNLKDRLDRELERNLAMKVEPGETADAFVVSGRGTLHLGILIESMRREGYEFEIGPPKVITREVDGHKCEPYEEAIVEVPEQYVGSVVELFAQRKGEMQDMQPSIEGTTRLTFKIATRGLLGLKNALLTATRGLGLLNTIFDSYRPVAGEISMREQGSLIAFETGQVTAYAIETAQERGQLFCRPGDQVYEGQVVGVYNKSGDLKLNVCKAKALTNMRASQSEKKVALDEARIMGLDDALEYITDDEQVEVTPLSIRIRKDPSAKPSRGGSRR</sequence>
<dbReference type="InterPro" id="IPR000795">
    <property type="entry name" value="T_Tr_GTP-bd_dom"/>
</dbReference>
<dbReference type="InterPro" id="IPR035651">
    <property type="entry name" value="BipA_V"/>
</dbReference>
<dbReference type="Pfam" id="PF03144">
    <property type="entry name" value="GTP_EFTU_D2"/>
    <property type="match status" value="1"/>
</dbReference>
<dbReference type="InterPro" id="IPR027417">
    <property type="entry name" value="P-loop_NTPase"/>
</dbReference>
<dbReference type="PRINTS" id="PR00315">
    <property type="entry name" value="ELONGATNFCT"/>
</dbReference>
<dbReference type="PANTHER" id="PTHR42908:SF8">
    <property type="entry name" value="TR-TYPE G DOMAIN-CONTAINING PROTEIN"/>
    <property type="match status" value="1"/>
</dbReference>
<dbReference type="Gene3D" id="2.40.50.250">
    <property type="entry name" value="bipa protein"/>
    <property type="match status" value="1"/>
</dbReference>
<dbReference type="SUPFAM" id="SSF50447">
    <property type="entry name" value="Translation proteins"/>
    <property type="match status" value="1"/>
</dbReference>
<organism evidence="4 5">
    <name type="scientific">Tetradesmus obliquus</name>
    <name type="common">Green alga</name>
    <name type="synonym">Acutodesmus obliquus</name>
    <dbReference type="NCBI Taxonomy" id="3088"/>
    <lineage>
        <taxon>Eukaryota</taxon>
        <taxon>Viridiplantae</taxon>
        <taxon>Chlorophyta</taxon>
        <taxon>core chlorophytes</taxon>
        <taxon>Chlorophyceae</taxon>
        <taxon>CS clade</taxon>
        <taxon>Sphaeropleales</taxon>
        <taxon>Scenedesmaceae</taxon>
        <taxon>Tetradesmus</taxon>
    </lineage>
</organism>
<dbReference type="Proteomes" id="UP001244341">
    <property type="component" value="Chromosome 16b"/>
</dbReference>
<dbReference type="CDD" id="cd03710">
    <property type="entry name" value="BipA_TypA_C"/>
    <property type="match status" value="1"/>
</dbReference>
<dbReference type="SUPFAM" id="SSF52540">
    <property type="entry name" value="P-loop containing nucleoside triphosphate hydrolases"/>
    <property type="match status" value="1"/>
</dbReference>
<dbReference type="InterPro" id="IPR009000">
    <property type="entry name" value="Transl_B-barrel_sf"/>
</dbReference>
<dbReference type="NCBIfam" id="TIGR01394">
    <property type="entry name" value="TypA_BipA"/>
    <property type="match status" value="1"/>
</dbReference>
<dbReference type="CDD" id="cd03691">
    <property type="entry name" value="BipA_TypA_II"/>
    <property type="match status" value="1"/>
</dbReference>
<evidence type="ECO:0000313" key="5">
    <source>
        <dbReference type="Proteomes" id="UP001244341"/>
    </source>
</evidence>
<name>A0ABY8UPS1_TETOB</name>
<dbReference type="CDD" id="cd16263">
    <property type="entry name" value="BipA_III"/>
    <property type="match status" value="1"/>
</dbReference>
<protein>
    <recommendedName>
        <fullName evidence="1">Elongation factor Tu, chloroplastic</fullName>
    </recommendedName>
</protein>
<dbReference type="HAMAP" id="MF_00849">
    <property type="entry name" value="BipA"/>
    <property type="match status" value="1"/>
</dbReference>
<dbReference type="CDD" id="cd01891">
    <property type="entry name" value="TypA_BipA"/>
    <property type="match status" value="1"/>
</dbReference>
<dbReference type="Gene3D" id="2.40.30.10">
    <property type="entry name" value="Translation factors"/>
    <property type="match status" value="1"/>
</dbReference>
<dbReference type="InterPro" id="IPR006298">
    <property type="entry name" value="BipA"/>
</dbReference>
<dbReference type="NCBIfam" id="TIGR00231">
    <property type="entry name" value="small_GTP"/>
    <property type="match status" value="1"/>
</dbReference>
<dbReference type="PANTHER" id="PTHR42908">
    <property type="entry name" value="TRANSLATION ELONGATION FACTOR-RELATED"/>
    <property type="match status" value="1"/>
</dbReference>
<dbReference type="Pfam" id="PF00009">
    <property type="entry name" value="GTP_EFTU"/>
    <property type="match status" value="1"/>
</dbReference>
<proteinExistence type="inferred from homology"/>
<dbReference type="InterPro" id="IPR031157">
    <property type="entry name" value="G_TR_CS"/>
</dbReference>
<dbReference type="Pfam" id="PF21018">
    <property type="entry name" value="BipA_C"/>
    <property type="match status" value="1"/>
</dbReference>
<dbReference type="InterPro" id="IPR004161">
    <property type="entry name" value="EFTu-like_2"/>
</dbReference>
<feature type="region of interest" description="Disordered" evidence="2">
    <location>
        <begin position="1"/>
        <end position="39"/>
    </location>
</feature>
<dbReference type="InterPro" id="IPR047043">
    <property type="entry name" value="BipA_III"/>
</dbReference>
<evidence type="ECO:0000313" key="4">
    <source>
        <dbReference type="EMBL" id="WIA23335.1"/>
    </source>
</evidence>
<dbReference type="InterPro" id="IPR042116">
    <property type="entry name" value="TypA/BipA_C"/>
</dbReference>
<gene>
    <name evidence="4" type="ORF">OEZ85_000100</name>
</gene>
<dbReference type="InterPro" id="IPR047042">
    <property type="entry name" value="BipA_II"/>
</dbReference>
<dbReference type="Pfam" id="PF00679">
    <property type="entry name" value="EFG_C"/>
    <property type="match status" value="1"/>
</dbReference>
<reference evidence="4 5" key="1">
    <citation type="submission" date="2023-05" db="EMBL/GenBank/DDBJ databases">
        <title>A 100% complete, gapless, phased diploid assembly of the Scenedesmus obliquus UTEX 3031 genome.</title>
        <authorList>
            <person name="Biondi T.C."/>
            <person name="Hanschen E.R."/>
            <person name="Kwon T."/>
            <person name="Eng W."/>
            <person name="Kruse C.P.S."/>
            <person name="Koehler S.I."/>
            <person name="Kunde Y."/>
            <person name="Gleasner C.D."/>
            <person name="You Mak K.T."/>
            <person name="Polle J."/>
            <person name="Hovde B.T."/>
            <person name="Starkenburg S.R."/>
        </authorList>
    </citation>
    <scope>NUCLEOTIDE SEQUENCE [LARGE SCALE GENOMIC DNA]</scope>
    <source>
        <strain evidence="4 5">DOE0152z</strain>
    </source>
</reference>
<dbReference type="Gene3D" id="3.40.50.300">
    <property type="entry name" value="P-loop containing nucleotide triphosphate hydrolases"/>
    <property type="match status" value="1"/>
</dbReference>
<dbReference type="SMART" id="SM00838">
    <property type="entry name" value="EFG_C"/>
    <property type="match status" value="1"/>
</dbReference>
<dbReference type="InterPro" id="IPR048876">
    <property type="entry name" value="BipA_C"/>
</dbReference>
<dbReference type="EMBL" id="CP126223">
    <property type="protein sequence ID" value="WIA23335.1"/>
    <property type="molecule type" value="Genomic_DNA"/>
</dbReference>
<dbReference type="InterPro" id="IPR000640">
    <property type="entry name" value="EFG_V-like"/>
</dbReference>
<dbReference type="PROSITE" id="PS51722">
    <property type="entry name" value="G_TR_2"/>
    <property type="match status" value="1"/>
</dbReference>
<dbReference type="Gene3D" id="3.30.70.240">
    <property type="match status" value="1"/>
</dbReference>
<evidence type="ECO:0000256" key="1">
    <source>
        <dbReference type="ARBA" id="ARBA00021392"/>
    </source>
</evidence>
<dbReference type="InterPro" id="IPR047041">
    <property type="entry name" value="BipA_GTP-bd_dom"/>
</dbReference>
<evidence type="ECO:0000259" key="3">
    <source>
        <dbReference type="PROSITE" id="PS51722"/>
    </source>
</evidence>
<dbReference type="PROSITE" id="PS00301">
    <property type="entry name" value="G_TR_1"/>
    <property type="match status" value="1"/>
</dbReference>